<dbReference type="EMBL" id="HBIM01003805">
    <property type="protein sequence ID" value="CAE0405241.1"/>
    <property type="molecule type" value="Transcribed_RNA"/>
</dbReference>
<gene>
    <name evidence="2" type="ORF">ACOF00016_LOCUS3276</name>
</gene>
<sequence>MLRRRTEEYKTKIAPPPPLATYFWRTAKMITGYMDPPPRRNGHGHYHLPEKMNVSAAGHGTDLAGEEREHLSVNTRPCVLPSITETASSYPLREDKSVDNLQSSPEPK</sequence>
<proteinExistence type="predicted"/>
<dbReference type="AlphaFoldDB" id="A0A7S3P5Q2"/>
<evidence type="ECO:0000256" key="1">
    <source>
        <dbReference type="SAM" id="MobiDB-lite"/>
    </source>
</evidence>
<evidence type="ECO:0000313" key="2">
    <source>
        <dbReference type="EMBL" id="CAE0405241.1"/>
    </source>
</evidence>
<protein>
    <submittedName>
        <fullName evidence="2">Uncharacterized protein</fullName>
    </submittedName>
</protein>
<name>A0A7S3P5Q2_9STRA</name>
<accession>A0A7S3P5Q2</accession>
<reference evidence="2" key="1">
    <citation type="submission" date="2021-01" db="EMBL/GenBank/DDBJ databases">
        <authorList>
            <person name="Corre E."/>
            <person name="Pelletier E."/>
            <person name="Niang G."/>
            <person name="Scheremetjew M."/>
            <person name="Finn R."/>
            <person name="Kale V."/>
            <person name="Holt S."/>
            <person name="Cochrane G."/>
            <person name="Meng A."/>
            <person name="Brown T."/>
            <person name="Cohen L."/>
        </authorList>
    </citation>
    <scope>NUCLEOTIDE SEQUENCE</scope>
    <source>
        <strain evidence="2">CCMP127</strain>
    </source>
</reference>
<feature type="compositionally biased region" description="Polar residues" evidence="1">
    <location>
        <begin position="99"/>
        <end position="108"/>
    </location>
</feature>
<organism evidence="2">
    <name type="scientific">Amphora coffeiformis</name>
    <dbReference type="NCBI Taxonomy" id="265554"/>
    <lineage>
        <taxon>Eukaryota</taxon>
        <taxon>Sar</taxon>
        <taxon>Stramenopiles</taxon>
        <taxon>Ochrophyta</taxon>
        <taxon>Bacillariophyta</taxon>
        <taxon>Bacillariophyceae</taxon>
        <taxon>Bacillariophycidae</taxon>
        <taxon>Thalassiophysales</taxon>
        <taxon>Catenulaceae</taxon>
        <taxon>Amphora</taxon>
    </lineage>
</organism>
<feature type="region of interest" description="Disordered" evidence="1">
    <location>
        <begin position="85"/>
        <end position="108"/>
    </location>
</feature>